<dbReference type="KEGG" id="mey:TM49_06095"/>
<sequence length="76" mass="8076">MNKIFASAALVTVLAAPAAFAIQPSAIPDTGKLTNAPVGSAVEIRAKDQFGNEYQNIFQVKEDGSLKLVDQVRQSD</sequence>
<dbReference type="OrthoDB" id="7919316at2"/>
<dbReference type="RefSeq" id="WP_045679975.1">
    <property type="nucleotide sequence ID" value="NZ_CP010803.1"/>
</dbReference>
<dbReference type="AlphaFoldDB" id="A0A0D5LPX5"/>
<dbReference type="STRING" id="1486262.TM49_06095"/>
<protein>
    <recommendedName>
        <fullName evidence="4">PepSY domain-containing protein</fullName>
    </recommendedName>
</protein>
<dbReference type="EMBL" id="CP010803">
    <property type="protein sequence ID" value="AJY45363.1"/>
    <property type="molecule type" value="Genomic_DNA"/>
</dbReference>
<gene>
    <name evidence="2" type="ORF">TM49_06095</name>
</gene>
<dbReference type="PATRIC" id="fig|1486262.3.peg.1251"/>
<evidence type="ECO:0000313" key="3">
    <source>
        <dbReference type="Proteomes" id="UP000032611"/>
    </source>
</evidence>
<feature type="chain" id="PRO_5002295350" description="PepSY domain-containing protein" evidence="1">
    <location>
        <begin position="22"/>
        <end position="76"/>
    </location>
</feature>
<dbReference type="Proteomes" id="UP000032611">
    <property type="component" value="Chromosome"/>
</dbReference>
<proteinExistence type="predicted"/>
<evidence type="ECO:0000256" key="1">
    <source>
        <dbReference type="SAM" id="SignalP"/>
    </source>
</evidence>
<evidence type="ECO:0008006" key="4">
    <source>
        <dbReference type="Google" id="ProtNLM"/>
    </source>
</evidence>
<organism evidence="2 3">
    <name type="scientific">Martelella endophytica</name>
    <dbReference type="NCBI Taxonomy" id="1486262"/>
    <lineage>
        <taxon>Bacteria</taxon>
        <taxon>Pseudomonadati</taxon>
        <taxon>Pseudomonadota</taxon>
        <taxon>Alphaproteobacteria</taxon>
        <taxon>Hyphomicrobiales</taxon>
        <taxon>Aurantimonadaceae</taxon>
        <taxon>Martelella</taxon>
    </lineage>
</organism>
<reference evidence="2 3" key="1">
    <citation type="journal article" date="2015" name="Genome Announc.">
        <title>Complete genome sequence of Martelella endophytica YC6887, which has antifungal activity associated with a halophyte.</title>
        <authorList>
            <person name="Khan A."/>
            <person name="Khan H."/>
            <person name="Chung E.J."/>
            <person name="Hossain M.T."/>
            <person name="Chung Y.R."/>
        </authorList>
    </citation>
    <scope>NUCLEOTIDE SEQUENCE [LARGE SCALE GENOMIC DNA]</scope>
    <source>
        <strain evidence="2">YC6887</strain>
    </source>
</reference>
<keyword evidence="3" id="KW-1185">Reference proteome</keyword>
<feature type="signal peptide" evidence="1">
    <location>
        <begin position="1"/>
        <end position="21"/>
    </location>
</feature>
<dbReference type="HOGENOM" id="CLU_2650182_0_0_5"/>
<accession>A0A0D5LPX5</accession>
<name>A0A0D5LPX5_MAREN</name>
<keyword evidence="1" id="KW-0732">Signal</keyword>
<evidence type="ECO:0000313" key="2">
    <source>
        <dbReference type="EMBL" id="AJY45363.1"/>
    </source>
</evidence>